<dbReference type="AlphaFoldDB" id="A0A133VBC9"/>
<comment type="caution">
    <text evidence="3">The sequence shown here is derived from an EMBL/GenBank/DDBJ whole genome shotgun (WGS) entry which is preliminary data.</text>
</comment>
<reference evidence="3 4" key="1">
    <citation type="journal article" date="2016" name="Sci. Rep.">
        <title>Metabolic traits of an uncultured archaeal lineage -MSBL1- from brine pools of the Red Sea.</title>
        <authorList>
            <person name="Mwirichia R."/>
            <person name="Alam I."/>
            <person name="Rashid M."/>
            <person name="Vinu M."/>
            <person name="Ba-Alawi W."/>
            <person name="Anthony Kamau A."/>
            <person name="Kamanda Ngugi D."/>
            <person name="Goker M."/>
            <person name="Klenk H.P."/>
            <person name="Bajic V."/>
            <person name="Stingl U."/>
        </authorList>
    </citation>
    <scope>NUCLEOTIDE SEQUENCE [LARGE SCALE GENOMIC DNA]</scope>
    <source>
        <strain evidence="3">SCGC-AAA261O19</strain>
    </source>
</reference>
<organism evidence="3 4">
    <name type="scientific">candidate division MSBL1 archaeon SCGC-AAA261O19</name>
    <dbReference type="NCBI Taxonomy" id="1698277"/>
    <lineage>
        <taxon>Archaea</taxon>
        <taxon>Methanobacteriati</taxon>
        <taxon>Methanobacteriota</taxon>
        <taxon>candidate division MSBL1</taxon>
    </lineage>
</organism>
<dbReference type="InterPro" id="IPR002145">
    <property type="entry name" value="CopG"/>
</dbReference>
<dbReference type="Pfam" id="PF01402">
    <property type="entry name" value="RHH_1"/>
    <property type="match status" value="1"/>
</dbReference>
<evidence type="ECO:0000259" key="2">
    <source>
        <dbReference type="Pfam" id="PF01402"/>
    </source>
</evidence>
<sequence>MKTTSFRLNEKELERIQELAERESKEKSEVMRRLIDSGWEYLMIKRYARGKISLGRLAKELDLSITETLDILSELGVKAQIRREDIQQGYETLKAEY</sequence>
<feature type="coiled-coil region" evidence="1">
    <location>
        <begin position="6"/>
        <end position="33"/>
    </location>
</feature>
<accession>A0A133VBC9</accession>
<evidence type="ECO:0000313" key="3">
    <source>
        <dbReference type="EMBL" id="KXB03730.1"/>
    </source>
</evidence>
<evidence type="ECO:0000256" key="1">
    <source>
        <dbReference type="SAM" id="Coils"/>
    </source>
</evidence>
<proteinExistence type="predicted"/>
<dbReference type="GO" id="GO:0006355">
    <property type="term" value="P:regulation of DNA-templated transcription"/>
    <property type="evidence" value="ECO:0007669"/>
    <property type="project" value="InterPro"/>
</dbReference>
<protein>
    <recommendedName>
        <fullName evidence="2">Ribbon-helix-helix protein CopG domain-containing protein</fullName>
    </recommendedName>
</protein>
<dbReference type="Proteomes" id="UP000070076">
    <property type="component" value="Unassembled WGS sequence"/>
</dbReference>
<evidence type="ECO:0000313" key="4">
    <source>
        <dbReference type="Proteomes" id="UP000070076"/>
    </source>
</evidence>
<dbReference type="EMBL" id="LHYB01000060">
    <property type="protein sequence ID" value="KXB03730.1"/>
    <property type="molecule type" value="Genomic_DNA"/>
</dbReference>
<gene>
    <name evidence="3" type="ORF">AKJ48_03665</name>
</gene>
<keyword evidence="1" id="KW-0175">Coiled coil</keyword>
<feature type="domain" description="Ribbon-helix-helix protein CopG" evidence="2">
    <location>
        <begin position="2"/>
        <end position="35"/>
    </location>
</feature>
<name>A0A133VBC9_9EURY</name>
<keyword evidence="4" id="KW-1185">Reference proteome</keyword>